<dbReference type="EMBL" id="AP014809">
    <property type="protein sequence ID" value="BAU92511.1"/>
    <property type="molecule type" value="Genomic_DNA"/>
</dbReference>
<keyword evidence="5" id="KW-0949">S-adenosyl-L-methionine</keyword>
<dbReference type="SUPFAM" id="SSF53335">
    <property type="entry name" value="S-adenosyl-L-methionine-dependent methyltransferases"/>
    <property type="match status" value="1"/>
</dbReference>
<sequence length="366" mass="39032">MTVSLASETRAPVGAREPLCVLDLFSCIGCHAIGFHRAGFQTAAFVEANPVRRDVLARRFPGIPIHDDVRTYAGQRGEADIIVGGPPCQGTSVAAAVHGYRTGTTLWPDMLRICLDVRPEWVVVEQPPGNARWEADVAGDLAGAGYHTARLEFEARNVGAPFERRRVFILASSSLPRLEIAWSAGPSEIERVARAADARGAWNPSVLRALRVDARSAGEMERSESRLRRERIEALGDSNPPEMMEVVAGCIARAILAPSDAPTAPDRKDLSGQNVSLSISEGQSANGGATGTERSVPTPGGLAEGGAVLKVSAEQVLAARTPQGGWTKAQLAAWGVPWPPPKGWRERLTADEPRTLSPVNPPAKEA</sequence>
<dbReference type="InterPro" id="IPR001525">
    <property type="entry name" value="C5_MeTfrase"/>
</dbReference>
<dbReference type="Proteomes" id="UP000218288">
    <property type="component" value="Chromosome"/>
</dbReference>
<comment type="catalytic activity">
    <reaction evidence="4">
        <text>a 2'-deoxycytidine in DNA + S-adenosyl-L-methionine = a 5-methyl-2'-deoxycytidine in DNA + S-adenosyl-L-homocysteine + H(+)</text>
        <dbReference type="Rhea" id="RHEA:13681"/>
        <dbReference type="Rhea" id="RHEA-COMP:11369"/>
        <dbReference type="Rhea" id="RHEA-COMP:11370"/>
        <dbReference type="ChEBI" id="CHEBI:15378"/>
        <dbReference type="ChEBI" id="CHEBI:57856"/>
        <dbReference type="ChEBI" id="CHEBI:59789"/>
        <dbReference type="ChEBI" id="CHEBI:85452"/>
        <dbReference type="ChEBI" id="CHEBI:85454"/>
        <dbReference type="EC" id="2.1.1.37"/>
    </reaction>
</comment>
<name>A0A160PK42_9HYPH</name>
<proteinExistence type="inferred from homology"/>
<evidence type="ECO:0000256" key="6">
    <source>
        <dbReference type="SAM" id="MobiDB-lite"/>
    </source>
</evidence>
<feature type="region of interest" description="Disordered" evidence="6">
    <location>
        <begin position="332"/>
        <end position="366"/>
    </location>
</feature>
<dbReference type="GO" id="GO:0009307">
    <property type="term" value="P:DNA restriction-modification system"/>
    <property type="evidence" value="ECO:0007669"/>
    <property type="project" value="UniProtKB-KW"/>
</dbReference>
<dbReference type="Gene3D" id="3.40.50.150">
    <property type="entry name" value="Vaccinia Virus protein VP39"/>
    <property type="match status" value="1"/>
</dbReference>
<protein>
    <submittedName>
        <fullName evidence="7">Cytosine-specific methyltransferase</fullName>
    </submittedName>
</protein>
<feature type="active site" evidence="5">
    <location>
        <position position="88"/>
    </location>
</feature>
<dbReference type="GO" id="GO:0003886">
    <property type="term" value="F:DNA (cytosine-5-)-methyltransferase activity"/>
    <property type="evidence" value="ECO:0007669"/>
    <property type="project" value="UniProtKB-EC"/>
</dbReference>
<evidence type="ECO:0000256" key="5">
    <source>
        <dbReference type="PROSITE-ProRule" id="PRU01016"/>
    </source>
</evidence>
<evidence type="ECO:0000256" key="2">
    <source>
        <dbReference type="ARBA" id="ARBA00022679"/>
    </source>
</evidence>
<gene>
    <name evidence="7" type="ORF">MPPM_3906</name>
</gene>
<evidence type="ECO:0000313" key="8">
    <source>
        <dbReference type="Proteomes" id="UP000218288"/>
    </source>
</evidence>
<organism evidence="7 8">
    <name type="scientific">Methylorubrum populi</name>
    <dbReference type="NCBI Taxonomy" id="223967"/>
    <lineage>
        <taxon>Bacteria</taxon>
        <taxon>Pseudomonadati</taxon>
        <taxon>Pseudomonadota</taxon>
        <taxon>Alphaproteobacteria</taxon>
        <taxon>Hyphomicrobiales</taxon>
        <taxon>Methylobacteriaceae</taxon>
        <taxon>Methylorubrum</taxon>
    </lineage>
</organism>
<accession>A0A160PK42</accession>
<dbReference type="AlphaFoldDB" id="A0A160PK42"/>
<dbReference type="InterPro" id="IPR029063">
    <property type="entry name" value="SAM-dependent_MTases_sf"/>
</dbReference>
<dbReference type="REBASE" id="144880">
    <property type="entry name" value="M.MpoP1MORF3906P"/>
</dbReference>
<keyword evidence="2 5" id="KW-0808">Transferase</keyword>
<dbReference type="GO" id="GO:0032259">
    <property type="term" value="P:methylation"/>
    <property type="evidence" value="ECO:0007669"/>
    <property type="project" value="UniProtKB-KW"/>
</dbReference>
<feature type="region of interest" description="Disordered" evidence="6">
    <location>
        <begin position="279"/>
        <end position="300"/>
    </location>
</feature>
<evidence type="ECO:0000313" key="7">
    <source>
        <dbReference type="EMBL" id="BAU92511.1"/>
    </source>
</evidence>
<dbReference type="PROSITE" id="PS51679">
    <property type="entry name" value="SAM_MT_C5"/>
    <property type="match status" value="1"/>
</dbReference>
<reference evidence="7 8" key="1">
    <citation type="journal article" date="2016" name="Genome Announc.">
        <title>Complete Genome Sequence of Methylobacterium populi P-1M, Isolated from Pink-Pigmented Household Biofilm.</title>
        <authorList>
            <person name="Morohoshi T."/>
            <person name="Ikeda T."/>
        </authorList>
    </citation>
    <scope>NUCLEOTIDE SEQUENCE [LARGE SCALE GENOMIC DNA]</scope>
    <source>
        <strain evidence="7 8">P-1M</strain>
    </source>
</reference>
<evidence type="ECO:0000256" key="3">
    <source>
        <dbReference type="ARBA" id="ARBA00022747"/>
    </source>
</evidence>
<evidence type="ECO:0000256" key="1">
    <source>
        <dbReference type="ARBA" id="ARBA00022603"/>
    </source>
</evidence>
<keyword evidence="3" id="KW-0680">Restriction system</keyword>
<evidence type="ECO:0000256" key="4">
    <source>
        <dbReference type="ARBA" id="ARBA00047422"/>
    </source>
</evidence>
<feature type="compositionally biased region" description="Polar residues" evidence="6">
    <location>
        <begin position="279"/>
        <end position="295"/>
    </location>
</feature>
<comment type="similarity">
    <text evidence="5">Belongs to the class I-like SAM-binding methyltransferase superfamily. C5-methyltransferase family.</text>
</comment>
<dbReference type="Pfam" id="PF00145">
    <property type="entry name" value="DNA_methylase"/>
    <property type="match status" value="1"/>
</dbReference>
<feature type="compositionally biased region" description="Basic and acidic residues" evidence="6">
    <location>
        <begin position="343"/>
        <end position="354"/>
    </location>
</feature>
<keyword evidence="1 5" id="KW-0489">Methyltransferase</keyword>